<dbReference type="InterPro" id="IPR013196">
    <property type="entry name" value="HTH_11"/>
</dbReference>
<dbReference type="InterPro" id="IPR000644">
    <property type="entry name" value="CBS_dom"/>
</dbReference>
<dbReference type="Proteomes" id="UP000198847">
    <property type="component" value="Unassembled WGS sequence"/>
</dbReference>
<accession>A0A1H8Q2S0</accession>
<feature type="domain" description="CBS" evidence="3">
    <location>
        <begin position="171"/>
        <end position="236"/>
    </location>
</feature>
<protein>
    <submittedName>
        <fullName evidence="4">CBS domain-containing protein</fullName>
    </submittedName>
</protein>
<evidence type="ECO:0000256" key="2">
    <source>
        <dbReference type="PROSITE-ProRule" id="PRU00703"/>
    </source>
</evidence>
<dbReference type="Pfam" id="PF00571">
    <property type="entry name" value="CBS"/>
    <property type="match status" value="2"/>
</dbReference>
<keyword evidence="5" id="KW-1185">Reference proteome</keyword>
<dbReference type="SMART" id="SM00116">
    <property type="entry name" value="CBS"/>
    <property type="match status" value="2"/>
</dbReference>
<evidence type="ECO:0000313" key="4">
    <source>
        <dbReference type="EMBL" id="SEO48519.1"/>
    </source>
</evidence>
<dbReference type="InterPro" id="IPR016842">
    <property type="entry name" value="UCP026546_HTH-CBS"/>
</dbReference>
<dbReference type="Gene3D" id="1.10.10.10">
    <property type="entry name" value="Winged helix-like DNA-binding domain superfamily/Winged helix DNA-binding domain"/>
    <property type="match status" value="1"/>
</dbReference>
<keyword evidence="1" id="KW-0677">Repeat</keyword>
<dbReference type="PROSITE" id="PS51371">
    <property type="entry name" value="CBS"/>
    <property type="match status" value="2"/>
</dbReference>
<dbReference type="Pfam" id="PF08279">
    <property type="entry name" value="HTH_11"/>
    <property type="match status" value="1"/>
</dbReference>
<keyword evidence="2" id="KW-0129">CBS domain</keyword>
<proteinExistence type="predicted"/>
<dbReference type="InterPro" id="IPR036388">
    <property type="entry name" value="WH-like_DNA-bd_sf"/>
</dbReference>
<dbReference type="PANTHER" id="PTHR48108">
    <property type="entry name" value="CBS DOMAIN-CONTAINING PROTEIN CBSX2, CHLOROPLASTIC"/>
    <property type="match status" value="1"/>
</dbReference>
<dbReference type="Gene3D" id="3.10.580.10">
    <property type="entry name" value="CBS-domain"/>
    <property type="match status" value="1"/>
</dbReference>
<dbReference type="InterPro" id="IPR036390">
    <property type="entry name" value="WH_DNA-bd_sf"/>
</dbReference>
<gene>
    <name evidence="4" type="ORF">SAMN04490178_102167</name>
</gene>
<sequence length="240" mass="26416">MNKIVVLLLMIYLLISRHISERKVTVIDLTVRQSNILEIVKQSGPITGKDIADKLGLSRAALRSDLAVLTMSGLLGARPRVGYYYTHKTPSDYIATILGNIQISDAHSLPVVIRENCSVYNAIVTMFTEDVSTIMIVSEGGFLEGVVSRKDLLKASMGDRNLTELPVKVAMTRMPNIIVTTPDEPVLDAAKKLLNHQVDALPVVKVVVVDKTEKLQVVGRFTKTNITRLFVQLADTGYSI</sequence>
<dbReference type="PIRSF" id="PIRSF026546">
    <property type="entry name" value="UCP026546_CBS_YqzB"/>
    <property type="match status" value="1"/>
</dbReference>
<dbReference type="SUPFAM" id="SSF54631">
    <property type="entry name" value="CBS-domain pair"/>
    <property type="match status" value="1"/>
</dbReference>
<dbReference type="PANTHER" id="PTHR48108:SF32">
    <property type="entry name" value="TRANSCRIPTIONAL REPRESSOR CCPN"/>
    <property type="match status" value="1"/>
</dbReference>
<dbReference type="STRING" id="112903.SAMN04490178_102167"/>
<dbReference type="AlphaFoldDB" id="A0A1H8Q2S0"/>
<organism evidence="4 5">
    <name type="scientific">Propionispora vibrioides</name>
    <dbReference type="NCBI Taxonomy" id="112903"/>
    <lineage>
        <taxon>Bacteria</taxon>
        <taxon>Bacillati</taxon>
        <taxon>Bacillota</taxon>
        <taxon>Negativicutes</taxon>
        <taxon>Selenomonadales</taxon>
        <taxon>Sporomusaceae</taxon>
        <taxon>Propionispora</taxon>
    </lineage>
</organism>
<name>A0A1H8Q2S0_9FIRM</name>
<evidence type="ECO:0000256" key="1">
    <source>
        <dbReference type="ARBA" id="ARBA00022737"/>
    </source>
</evidence>
<dbReference type="CDD" id="cd04617">
    <property type="entry name" value="CBS_pair_CcpN"/>
    <property type="match status" value="1"/>
</dbReference>
<dbReference type="InterPro" id="IPR051462">
    <property type="entry name" value="CBS_domain-containing"/>
</dbReference>
<feature type="domain" description="CBS" evidence="3">
    <location>
        <begin position="106"/>
        <end position="164"/>
    </location>
</feature>
<dbReference type="InterPro" id="IPR046342">
    <property type="entry name" value="CBS_dom_sf"/>
</dbReference>
<reference evidence="4 5" key="1">
    <citation type="submission" date="2016-10" db="EMBL/GenBank/DDBJ databases">
        <authorList>
            <person name="de Groot N.N."/>
        </authorList>
    </citation>
    <scope>NUCLEOTIDE SEQUENCE [LARGE SCALE GENOMIC DNA]</scope>
    <source>
        <strain evidence="4 5">DSM 13305</strain>
    </source>
</reference>
<dbReference type="EMBL" id="FODY01000002">
    <property type="protein sequence ID" value="SEO48519.1"/>
    <property type="molecule type" value="Genomic_DNA"/>
</dbReference>
<evidence type="ECO:0000313" key="5">
    <source>
        <dbReference type="Proteomes" id="UP000198847"/>
    </source>
</evidence>
<dbReference type="SUPFAM" id="SSF46785">
    <property type="entry name" value="Winged helix' DNA-binding domain"/>
    <property type="match status" value="1"/>
</dbReference>
<evidence type="ECO:0000259" key="3">
    <source>
        <dbReference type="PROSITE" id="PS51371"/>
    </source>
</evidence>